<dbReference type="AlphaFoldDB" id="A0AAP6ZZ50"/>
<organism evidence="2 3">
    <name type="scientific">Paenibacillus alvei</name>
    <name type="common">Bacillus alvei</name>
    <dbReference type="NCBI Taxonomy" id="44250"/>
    <lineage>
        <taxon>Bacteria</taxon>
        <taxon>Bacillati</taxon>
        <taxon>Bacillota</taxon>
        <taxon>Bacilli</taxon>
        <taxon>Bacillales</taxon>
        <taxon>Paenibacillaceae</taxon>
        <taxon>Paenibacillus</taxon>
    </lineage>
</organism>
<accession>A0AAP6ZZ50</accession>
<dbReference type="InterPro" id="IPR025237">
    <property type="entry name" value="DUF4183"/>
</dbReference>
<reference evidence="2 3" key="1">
    <citation type="submission" date="2020-05" db="EMBL/GenBank/DDBJ databases">
        <title>Whole genome sequencing and identification of novel metabolites from Paenibacillus alvei strain JR949.</title>
        <authorList>
            <person name="Rajendhran J."/>
            <person name="Sree Pranav P."/>
            <person name="Mahalakshmi B."/>
            <person name="Karthikeyan R."/>
        </authorList>
    </citation>
    <scope>NUCLEOTIDE SEQUENCE [LARGE SCALE GENOMIC DNA]</scope>
    <source>
        <strain evidence="2 3">JR949</strain>
    </source>
</reference>
<evidence type="ECO:0000259" key="1">
    <source>
        <dbReference type="Pfam" id="PF13799"/>
    </source>
</evidence>
<name>A0AAP6ZZ50_PAEAL</name>
<protein>
    <submittedName>
        <fullName evidence="2">DUF4183 domain-containing protein</fullName>
    </submittedName>
</protein>
<proteinExistence type="predicted"/>
<sequence>MRDSNGVIHVTARPWDIAITFGYPPGGDKTISVDDVFPPSGCTLIFPTPPLPTHPPEQVLKAETFQYITKSDGIKTTYTNDDTLMQYESSVIVDPATVSYTNLFINGMIQPPITYKVFTGVLIIDSIPEKGVPITLQFIRILQTGQG</sequence>
<feature type="domain" description="DUF4183" evidence="1">
    <location>
        <begin position="69"/>
        <end position="138"/>
    </location>
</feature>
<dbReference type="Pfam" id="PF13799">
    <property type="entry name" value="DUF4183"/>
    <property type="match status" value="1"/>
</dbReference>
<evidence type="ECO:0000313" key="3">
    <source>
        <dbReference type="Proteomes" id="UP000552038"/>
    </source>
</evidence>
<evidence type="ECO:0000313" key="2">
    <source>
        <dbReference type="EMBL" id="NOJ70827.1"/>
    </source>
</evidence>
<dbReference type="Proteomes" id="UP000552038">
    <property type="component" value="Unassembled WGS sequence"/>
</dbReference>
<dbReference type="EMBL" id="JABFOR010000009">
    <property type="protein sequence ID" value="NOJ70827.1"/>
    <property type="molecule type" value="Genomic_DNA"/>
</dbReference>
<dbReference type="RefSeq" id="WP_171416379.1">
    <property type="nucleotide sequence ID" value="NZ_JABFOR010000009.1"/>
</dbReference>
<comment type="caution">
    <text evidence="2">The sequence shown here is derived from an EMBL/GenBank/DDBJ whole genome shotgun (WGS) entry which is preliminary data.</text>
</comment>
<gene>
    <name evidence="2" type="ORF">HMI46_09720</name>
</gene>